<protein>
    <recommendedName>
        <fullName evidence="5">Flagellar protein</fullName>
    </recommendedName>
</protein>
<comment type="similarity">
    <text evidence="5">Belongs to the FliO/MopB family.</text>
</comment>
<organism evidence="6 7">
    <name type="scientific">Hominiventricola aquisgranensis</name>
    <dbReference type="NCBI Taxonomy" id="3133164"/>
    <lineage>
        <taxon>Bacteria</taxon>
        <taxon>Bacillati</taxon>
        <taxon>Bacillota</taxon>
        <taxon>Clostridia</taxon>
        <taxon>Lachnospirales</taxon>
        <taxon>Lachnospiraceae</taxon>
        <taxon>Hominiventricola</taxon>
    </lineage>
</organism>
<dbReference type="Proteomes" id="UP001470288">
    <property type="component" value="Unassembled WGS sequence"/>
</dbReference>
<dbReference type="Pfam" id="PF04347">
    <property type="entry name" value="FliO"/>
    <property type="match status" value="1"/>
</dbReference>
<keyword evidence="6" id="KW-0966">Cell projection</keyword>
<evidence type="ECO:0000313" key="6">
    <source>
        <dbReference type="EMBL" id="MEQ2579340.1"/>
    </source>
</evidence>
<keyword evidence="3 5" id="KW-1133">Transmembrane helix</keyword>
<name>A0ABV1I4N5_9FIRM</name>
<comment type="caution">
    <text evidence="6">The sequence shown here is derived from an EMBL/GenBank/DDBJ whole genome shotgun (WGS) entry which is preliminary data.</text>
</comment>
<dbReference type="GeneID" id="97191100"/>
<dbReference type="EMBL" id="JBBMFC010000019">
    <property type="protein sequence ID" value="MEQ2579340.1"/>
    <property type="molecule type" value="Genomic_DNA"/>
</dbReference>
<evidence type="ECO:0000313" key="7">
    <source>
        <dbReference type="Proteomes" id="UP001470288"/>
    </source>
</evidence>
<reference evidence="6 7" key="1">
    <citation type="submission" date="2024-03" db="EMBL/GenBank/DDBJ databases">
        <title>Human intestinal bacterial collection.</title>
        <authorList>
            <person name="Pauvert C."/>
            <person name="Hitch T.C.A."/>
            <person name="Clavel T."/>
        </authorList>
    </citation>
    <scope>NUCLEOTIDE SEQUENCE [LARGE SCALE GENOMIC DNA]</scope>
    <source>
        <strain evidence="6 7">CLA-AA-H78B</strain>
    </source>
</reference>
<keyword evidence="1 5" id="KW-1003">Cell membrane</keyword>
<keyword evidence="7" id="KW-1185">Reference proteome</keyword>
<gene>
    <name evidence="6" type="primary">fliO</name>
    <name evidence="6" type="ORF">WMO62_10955</name>
</gene>
<proteinExistence type="inferred from homology"/>
<evidence type="ECO:0000256" key="4">
    <source>
        <dbReference type="ARBA" id="ARBA00023136"/>
    </source>
</evidence>
<evidence type="ECO:0000256" key="1">
    <source>
        <dbReference type="ARBA" id="ARBA00022475"/>
    </source>
</evidence>
<dbReference type="NCBIfam" id="TIGR03500">
    <property type="entry name" value="FliO_TIGR"/>
    <property type="match status" value="1"/>
</dbReference>
<keyword evidence="6" id="KW-0282">Flagellum</keyword>
<evidence type="ECO:0000256" key="2">
    <source>
        <dbReference type="ARBA" id="ARBA00022692"/>
    </source>
</evidence>
<feature type="transmembrane region" description="Helical" evidence="5">
    <location>
        <begin position="6"/>
        <end position="26"/>
    </location>
</feature>
<keyword evidence="6" id="KW-0969">Cilium</keyword>
<keyword evidence="2 5" id="KW-0812">Transmembrane</keyword>
<sequence>MGSVILTFIAAVFIIYLSYVVSKYVGRGMNKNGNSHYMRVVDQLMVGQDRYVAVVQAGDKYLLIGVTSQQISLLQELDPEDLIPLAPIQGNSTPKAQEFRELLNKFGKMTQKGGKEDV</sequence>
<dbReference type="InterPro" id="IPR022781">
    <property type="entry name" value="Flagellar_biosynth_FliO"/>
</dbReference>
<keyword evidence="5" id="KW-0975">Bacterial flagellum</keyword>
<evidence type="ECO:0000256" key="3">
    <source>
        <dbReference type="ARBA" id="ARBA00022989"/>
    </source>
</evidence>
<keyword evidence="4 5" id="KW-0472">Membrane</keyword>
<dbReference type="RefSeq" id="WP_009266729.1">
    <property type="nucleotide sequence ID" value="NZ_JBBMFC010000019.1"/>
</dbReference>
<evidence type="ECO:0000256" key="5">
    <source>
        <dbReference type="RuleBase" id="RU362064"/>
    </source>
</evidence>
<accession>A0ABV1I4N5</accession>
<comment type="subcellular location">
    <subcellularLocation>
        <location evidence="5">Cell membrane</location>
    </subcellularLocation>
    <subcellularLocation>
        <location evidence="5">Bacterial flagellum basal body</location>
    </subcellularLocation>
</comment>